<protein>
    <submittedName>
        <fullName evidence="1">Uncharacterized protein</fullName>
    </submittedName>
</protein>
<name>A0A944MAP9_9GAMM</name>
<reference evidence="1 2" key="1">
    <citation type="submission" date="2021-05" db="EMBL/GenBank/DDBJ databases">
        <title>Genetic and Functional Diversity in Clade A Lucinid endosymbionts from the Bahamas.</title>
        <authorList>
            <person name="Giani N.M."/>
            <person name="Engel A.S."/>
            <person name="Campbell B.J."/>
        </authorList>
    </citation>
    <scope>NUCLEOTIDE SEQUENCE [LARGE SCALE GENOMIC DNA]</scope>
    <source>
        <strain evidence="1">LUC16012Gg_MoonRockCtena</strain>
    </source>
</reference>
<dbReference type="AlphaFoldDB" id="A0A944MAP9"/>
<evidence type="ECO:0000313" key="1">
    <source>
        <dbReference type="EMBL" id="MBT2989917.1"/>
    </source>
</evidence>
<organism evidence="1 2">
    <name type="scientific">Candidatus Thiodiazotropha taylori</name>
    <dbReference type="NCBI Taxonomy" id="2792791"/>
    <lineage>
        <taxon>Bacteria</taxon>
        <taxon>Pseudomonadati</taxon>
        <taxon>Pseudomonadota</taxon>
        <taxon>Gammaproteobacteria</taxon>
        <taxon>Chromatiales</taxon>
        <taxon>Sedimenticolaceae</taxon>
        <taxon>Candidatus Thiodiazotropha</taxon>
    </lineage>
</organism>
<dbReference type="Proteomes" id="UP000770889">
    <property type="component" value="Unassembled WGS sequence"/>
</dbReference>
<comment type="caution">
    <text evidence="1">The sequence shown here is derived from an EMBL/GenBank/DDBJ whole genome shotgun (WGS) entry which is preliminary data.</text>
</comment>
<proteinExistence type="predicted"/>
<dbReference type="EMBL" id="JAHHGM010000012">
    <property type="protein sequence ID" value="MBT2989917.1"/>
    <property type="molecule type" value="Genomic_DNA"/>
</dbReference>
<gene>
    <name evidence="1" type="ORF">KME65_13265</name>
</gene>
<accession>A0A944MAP9</accession>
<sequence>MNCQITVNDGPGVTPNCILPDRALQDVRRICVTVHMGCSGSGLATVGTLVSGDGPQGKAPEEQQNGQYDFHAIYLCIETE</sequence>
<evidence type="ECO:0000313" key="2">
    <source>
        <dbReference type="Proteomes" id="UP000770889"/>
    </source>
</evidence>